<gene>
    <name evidence="8" type="ORF">AA309_02405</name>
</gene>
<dbReference type="RefSeq" id="WP_047187389.1">
    <property type="nucleotide sequence ID" value="NZ_LCYG01000008.1"/>
</dbReference>
<dbReference type="OrthoDB" id="556585at2"/>
<organism evidence="8 9">
    <name type="scientific">Microvirga vignae</name>
    <dbReference type="NCBI Taxonomy" id="1225564"/>
    <lineage>
        <taxon>Bacteria</taxon>
        <taxon>Pseudomonadati</taxon>
        <taxon>Pseudomonadota</taxon>
        <taxon>Alphaproteobacteria</taxon>
        <taxon>Hyphomicrobiales</taxon>
        <taxon>Methylobacteriaceae</taxon>
        <taxon>Microvirga</taxon>
    </lineage>
</organism>
<dbReference type="PANTHER" id="PTHR43663">
    <property type="entry name" value="CHROMATE TRANSPORT PROTEIN-RELATED"/>
    <property type="match status" value="1"/>
</dbReference>
<dbReference type="EMBL" id="LCYG01000008">
    <property type="protein sequence ID" value="KLK94653.1"/>
    <property type="molecule type" value="Genomic_DNA"/>
</dbReference>
<comment type="similarity">
    <text evidence="2">Belongs to the chromate ion transporter (CHR) (TC 2.A.51) family.</text>
</comment>
<dbReference type="Pfam" id="PF02417">
    <property type="entry name" value="Chromate_transp"/>
    <property type="match status" value="1"/>
</dbReference>
<dbReference type="PANTHER" id="PTHR43663:SF1">
    <property type="entry name" value="CHROMATE TRANSPORTER"/>
    <property type="match status" value="1"/>
</dbReference>
<evidence type="ECO:0008006" key="10">
    <source>
        <dbReference type="Google" id="ProtNLM"/>
    </source>
</evidence>
<dbReference type="PATRIC" id="fig|1225564.3.peg.6551"/>
<feature type="transmembrane region" description="Helical" evidence="7">
    <location>
        <begin position="50"/>
        <end position="71"/>
    </location>
</feature>
<evidence type="ECO:0000256" key="5">
    <source>
        <dbReference type="ARBA" id="ARBA00022989"/>
    </source>
</evidence>
<evidence type="ECO:0000256" key="6">
    <source>
        <dbReference type="ARBA" id="ARBA00023136"/>
    </source>
</evidence>
<dbReference type="InterPro" id="IPR052518">
    <property type="entry name" value="CHR_Transporter"/>
</dbReference>
<keyword evidence="4 7" id="KW-0812">Transmembrane</keyword>
<evidence type="ECO:0000313" key="9">
    <source>
        <dbReference type="Proteomes" id="UP000035489"/>
    </source>
</evidence>
<feature type="transmembrane region" description="Helical" evidence="7">
    <location>
        <begin position="6"/>
        <end position="29"/>
    </location>
</feature>
<accession>A0A0H1RHI2</accession>
<feature type="transmembrane region" description="Helical" evidence="7">
    <location>
        <begin position="77"/>
        <end position="97"/>
    </location>
</feature>
<evidence type="ECO:0000256" key="1">
    <source>
        <dbReference type="ARBA" id="ARBA00004651"/>
    </source>
</evidence>
<evidence type="ECO:0000256" key="7">
    <source>
        <dbReference type="SAM" id="Phobius"/>
    </source>
</evidence>
<comment type="caution">
    <text evidence="8">The sequence shown here is derived from an EMBL/GenBank/DDBJ whole genome shotgun (WGS) entry which is preliminary data.</text>
</comment>
<proteinExistence type="inferred from homology"/>
<feature type="transmembrane region" description="Helical" evidence="7">
    <location>
        <begin position="117"/>
        <end position="134"/>
    </location>
</feature>
<keyword evidence="9" id="KW-1185">Reference proteome</keyword>
<dbReference type="GO" id="GO:0015109">
    <property type="term" value="F:chromate transmembrane transporter activity"/>
    <property type="evidence" value="ECO:0007669"/>
    <property type="project" value="InterPro"/>
</dbReference>
<dbReference type="GO" id="GO:0005886">
    <property type="term" value="C:plasma membrane"/>
    <property type="evidence" value="ECO:0007669"/>
    <property type="project" value="UniProtKB-SubCell"/>
</dbReference>
<dbReference type="Proteomes" id="UP000035489">
    <property type="component" value="Unassembled WGS sequence"/>
</dbReference>
<comment type="subcellular location">
    <subcellularLocation>
        <location evidence="1">Cell membrane</location>
        <topology evidence="1">Multi-pass membrane protein</topology>
    </subcellularLocation>
</comment>
<dbReference type="InterPro" id="IPR003370">
    <property type="entry name" value="Chromate_transpt"/>
</dbReference>
<keyword evidence="5 7" id="KW-1133">Transmembrane helix</keyword>
<dbReference type="STRING" id="1225564.AA309_02405"/>
<keyword evidence="6 7" id="KW-0472">Membrane</keyword>
<name>A0A0H1RHI2_9HYPH</name>
<evidence type="ECO:0000256" key="2">
    <source>
        <dbReference type="ARBA" id="ARBA00005262"/>
    </source>
</evidence>
<evidence type="ECO:0000313" key="8">
    <source>
        <dbReference type="EMBL" id="KLK94653.1"/>
    </source>
</evidence>
<sequence>MSDNDSLWAFVFHLSLLSLLAIGGVNTILPELHRFVVLDHPWMTNEQFTALYALAQAAPGPNVIFVTLIGWQVAGLAGALLATLAICGPATVIAYVATRLSTQWQHLKWFRLLRSGLIPLTTGLMIASAWLLTAASAQNVLSYVITAATALVMLTTRINPLWLLALAGGAGAAGII</sequence>
<keyword evidence="3" id="KW-1003">Cell membrane</keyword>
<evidence type="ECO:0000256" key="4">
    <source>
        <dbReference type="ARBA" id="ARBA00022692"/>
    </source>
</evidence>
<reference evidence="8 9" key="1">
    <citation type="submission" date="2015-05" db="EMBL/GenBank/DDBJ databases">
        <title>Draft genome sequence of Microvirga vignae strain BR3299, a novel nitrogen fixing bacteria isolated from Brazil semi-aired region.</title>
        <authorList>
            <person name="Zilli J.E."/>
            <person name="Passos S.R."/>
            <person name="Leite J."/>
            <person name="Baldani J.I."/>
            <person name="Xavier G.R."/>
            <person name="Rumjaneck N.G."/>
            <person name="Simoes-Araujo J.L."/>
        </authorList>
    </citation>
    <scope>NUCLEOTIDE SEQUENCE [LARGE SCALE GENOMIC DNA]</scope>
    <source>
        <strain evidence="8 9">BR3299</strain>
    </source>
</reference>
<evidence type="ECO:0000256" key="3">
    <source>
        <dbReference type="ARBA" id="ARBA00022475"/>
    </source>
</evidence>
<dbReference type="AlphaFoldDB" id="A0A0H1RHI2"/>
<protein>
    <recommendedName>
        <fullName evidence="10">Chromate transporter</fullName>
    </recommendedName>
</protein>
<feature type="transmembrane region" description="Helical" evidence="7">
    <location>
        <begin position="140"/>
        <end position="158"/>
    </location>
</feature>